<keyword evidence="4" id="KW-0472">Membrane</keyword>
<dbReference type="PANTHER" id="PTHR43908:SF3">
    <property type="entry name" value="AT29763P-RELATED"/>
    <property type="match status" value="1"/>
</dbReference>
<evidence type="ECO:0000256" key="4">
    <source>
        <dbReference type="ARBA" id="ARBA00023136"/>
    </source>
</evidence>
<evidence type="ECO:0000259" key="6">
    <source>
        <dbReference type="PROSITE" id="PS50076"/>
    </source>
</evidence>
<dbReference type="InterPro" id="IPR015399">
    <property type="entry name" value="DUF1977_DnaJ-like"/>
</dbReference>
<organism evidence="7">
    <name type="scientific">Oikopleura dioica</name>
    <name type="common">Tunicate</name>
    <dbReference type="NCBI Taxonomy" id="34765"/>
    <lineage>
        <taxon>Eukaryota</taxon>
        <taxon>Metazoa</taxon>
        <taxon>Chordata</taxon>
        <taxon>Tunicata</taxon>
        <taxon>Appendicularia</taxon>
        <taxon>Copelata</taxon>
        <taxon>Oikopleuridae</taxon>
        <taxon>Oikopleura</taxon>
    </lineage>
</organism>
<keyword evidence="2" id="KW-0812">Transmembrane</keyword>
<dbReference type="Pfam" id="PF09320">
    <property type="entry name" value="DUF1977"/>
    <property type="match status" value="1"/>
</dbReference>
<dbReference type="InParanoid" id="E4XU42"/>
<dbReference type="InterPro" id="IPR001623">
    <property type="entry name" value="DnaJ_domain"/>
</dbReference>
<dbReference type="InterPro" id="IPR051100">
    <property type="entry name" value="DnaJ_subfamily_B/C"/>
</dbReference>
<dbReference type="OrthoDB" id="442087at2759"/>
<feature type="domain" description="J" evidence="6">
    <location>
        <begin position="98"/>
        <end position="162"/>
    </location>
</feature>
<dbReference type="EMBL" id="FN653171">
    <property type="protein sequence ID" value="CBY13239.1"/>
    <property type="molecule type" value="Genomic_DNA"/>
</dbReference>
<evidence type="ECO:0000256" key="1">
    <source>
        <dbReference type="ARBA" id="ARBA00004167"/>
    </source>
</evidence>
<dbReference type="PRINTS" id="PR00625">
    <property type="entry name" value="JDOMAIN"/>
</dbReference>
<dbReference type="SUPFAM" id="SSF46565">
    <property type="entry name" value="Chaperone J-domain"/>
    <property type="match status" value="1"/>
</dbReference>
<evidence type="ECO:0000256" key="5">
    <source>
        <dbReference type="SAM" id="MobiDB-lite"/>
    </source>
</evidence>
<gene>
    <name evidence="7" type="ORF">GSOID_T00004016001</name>
</gene>
<dbReference type="SMART" id="SM00271">
    <property type="entry name" value="DnaJ"/>
    <property type="match status" value="1"/>
</dbReference>
<dbReference type="GO" id="GO:0071218">
    <property type="term" value="P:cellular response to misfolded protein"/>
    <property type="evidence" value="ECO:0007669"/>
    <property type="project" value="TreeGrafter"/>
</dbReference>
<dbReference type="PROSITE" id="PS50076">
    <property type="entry name" value="DNAJ_2"/>
    <property type="match status" value="1"/>
</dbReference>
<dbReference type="Proteomes" id="UP000001307">
    <property type="component" value="Unassembled WGS sequence"/>
</dbReference>
<sequence length="370" mass="42692">MDSNKEAAEECLKRAKSCIASGDKEKAIRFVEKSLRLYETEHGKFLLDKAKNMSNEPPPSESATRQRKATTSPQEPVQKNFTPEQVAQVNKVLSARKDYYKVLGVEKSASDGDIKKAYRKLALKMHPDKNQAPRADEAFKVISAAYKTLSDANERAAFDRYGADGATQSRGGGHRGQHFHFDEDHINPDEIFNMFFGGGFPSQRMRRTHHFRHNFNHQQQRRHQQQQQQYEHEYTGSAGVWLQFMPLLVLIALSLFSNMMTPDPTFSLHKSVNRGYVIKHAIPNEVPPVYYWTKSDYVSSYPKGSKVRKDVEKQVRHDFVENLRMNCYQETLNAEQKLRRAQIYRDQNLIKQAQNMPRPSCDRLHQMVGA</sequence>
<dbReference type="GO" id="GO:0005789">
    <property type="term" value="C:endoplasmic reticulum membrane"/>
    <property type="evidence" value="ECO:0007669"/>
    <property type="project" value="TreeGrafter"/>
</dbReference>
<evidence type="ECO:0000256" key="3">
    <source>
        <dbReference type="ARBA" id="ARBA00022989"/>
    </source>
</evidence>
<dbReference type="Gene3D" id="1.10.287.110">
    <property type="entry name" value="DnaJ domain"/>
    <property type="match status" value="1"/>
</dbReference>
<keyword evidence="3" id="KW-1133">Transmembrane helix</keyword>
<accession>E4XU42</accession>
<protein>
    <recommendedName>
        <fullName evidence="6">J domain-containing protein</fullName>
    </recommendedName>
</protein>
<evidence type="ECO:0000313" key="7">
    <source>
        <dbReference type="EMBL" id="CBY13239.1"/>
    </source>
</evidence>
<dbReference type="CDD" id="cd06257">
    <property type="entry name" value="DnaJ"/>
    <property type="match status" value="1"/>
</dbReference>
<dbReference type="InterPro" id="IPR036869">
    <property type="entry name" value="J_dom_sf"/>
</dbReference>
<name>E4XU42_OIKDI</name>
<dbReference type="Pfam" id="PF00226">
    <property type="entry name" value="DnaJ"/>
    <property type="match status" value="1"/>
</dbReference>
<feature type="compositionally biased region" description="Polar residues" evidence="5">
    <location>
        <begin position="69"/>
        <end position="83"/>
    </location>
</feature>
<evidence type="ECO:0000313" key="8">
    <source>
        <dbReference type="Proteomes" id="UP000001307"/>
    </source>
</evidence>
<evidence type="ECO:0000256" key="2">
    <source>
        <dbReference type="ARBA" id="ARBA00022692"/>
    </source>
</evidence>
<dbReference type="PANTHER" id="PTHR43908">
    <property type="entry name" value="AT29763P-RELATED"/>
    <property type="match status" value="1"/>
</dbReference>
<dbReference type="AlphaFoldDB" id="E4XU42"/>
<keyword evidence="8" id="KW-1185">Reference proteome</keyword>
<dbReference type="GO" id="GO:0030544">
    <property type="term" value="F:Hsp70 protein binding"/>
    <property type="evidence" value="ECO:0007669"/>
    <property type="project" value="TreeGrafter"/>
</dbReference>
<proteinExistence type="predicted"/>
<feature type="region of interest" description="Disordered" evidence="5">
    <location>
        <begin position="47"/>
        <end position="83"/>
    </location>
</feature>
<comment type="subcellular location">
    <subcellularLocation>
        <location evidence="1">Membrane</location>
        <topology evidence="1">Single-pass membrane protein</topology>
    </subcellularLocation>
</comment>
<reference evidence="7" key="1">
    <citation type="journal article" date="2010" name="Science">
        <title>Plasticity of animal genome architecture unmasked by rapid evolution of a pelagic tunicate.</title>
        <authorList>
            <person name="Denoeud F."/>
            <person name="Henriet S."/>
            <person name="Mungpakdee S."/>
            <person name="Aury J.M."/>
            <person name="Da Silva C."/>
            <person name="Brinkmann H."/>
            <person name="Mikhaleva J."/>
            <person name="Olsen L.C."/>
            <person name="Jubin C."/>
            <person name="Canestro C."/>
            <person name="Bouquet J.M."/>
            <person name="Danks G."/>
            <person name="Poulain J."/>
            <person name="Campsteijn C."/>
            <person name="Adamski M."/>
            <person name="Cross I."/>
            <person name="Yadetie F."/>
            <person name="Muffato M."/>
            <person name="Louis A."/>
            <person name="Butcher S."/>
            <person name="Tsagkogeorga G."/>
            <person name="Konrad A."/>
            <person name="Singh S."/>
            <person name="Jensen M.F."/>
            <person name="Cong E.H."/>
            <person name="Eikeseth-Otteraa H."/>
            <person name="Noel B."/>
            <person name="Anthouard V."/>
            <person name="Porcel B.M."/>
            <person name="Kachouri-Lafond R."/>
            <person name="Nishino A."/>
            <person name="Ugolini M."/>
            <person name="Chourrout P."/>
            <person name="Nishida H."/>
            <person name="Aasland R."/>
            <person name="Huzurbazar S."/>
            <person name="Westhof E."/>
            <person name="Delsuc F."/>
            <person name="Lehrach H."/>
            <person name="Reinhardt R."/>
            <person name="Weissenbach J."/>
            <person name="Roy S.W."/>
            <person name="Artiguenave F."/>
            <person name="Postlethwait J.H."/>
            <person name="Manak J.R."/>
            <person name="Thompson E.M."/>
            <person name="Jaillon O."/>
            <person name="Du Pasquier L."/>
            <person name="Boudinot P."/>
            <person name="Liberles D.A."/>
            <person name="Volff J.N."/>
            <person name="Philippe H."/>
            <person name="Lenhard B."/>
            <person name="Roest Crollius H."/>
            <person name="Wincker P."/>
            <person name="Chourrout D."/>
        </authorList>
    </citation>
    <scope>NUCLEOTIDE SEQUENCE [LARGE SCALE GENOMIC DNA]</scope>
</reference>
<dbReference type="FunFam" id="1.10.287.110:FF:000070">
    <property type="entry name" value="Endoplasmic reticulum protein, putative"/>
    <property type="match status" value="1"/>
</dbReference>